<dbReference type="InterPro" id="IPR036259">
    <property type="entry name" value="MFS_trans_sf"/>
</dbReference>
<keyword evidence="3" id="KW-1003">Cell membrane</keyword>
<reference evidence="10" key="1">
    <citation type="journal article" date="2019" name="Int. J. Syst. Evol. Microbiol.">
        <title>The Global Catalogue of Microorganisms (GCM) 10K type strain sequencing project: providing services to taxonomists for standard genome sequencing and annotation.</title>
        <authorList>
            <consortium name="The Broad Institute Genomics Platform"/>
            <consortium name="The Broad Institute Genome Sequencing Center for Infectious Disease"/>
            <person name="Wu L."/>
            <person name="Ma J."/>
        </authorList>
    </citation>
    <scope>NUCLEOTIDE SEQUENCE [LARGE SCALE GENOMIC DNA]</scope>
    <source>
        <strain evidence="10">CGMCC 4.1621</strain>
    </source>
</reference>
<evidence type="ECO:0000256" key="4">
    <source>
        <dbReference type="ARBA" id="ARBA00022692"/>
    </source>
</evidence>
<proteinExistence type="predicted"/>
<dbReference type="EMBL" id="JBHSZV010000034">
    <property type="protein sequence ID" value="MFC7062859.1"/>
    <property type="molecule type" value="Genomic_DNA"/>
</dbReference>
<dbReference type="PROSITE" id="PS50850">
    <property type="entry name" value="MFS"/>
    <property type="match status" value="1"/>
</dbReference>
<evidence type="ECO:0000256" key="6">
    <source>
        <dbReference type="ARBA" id="ARBA00023136"/>
    </source>
</evidence>
<keyword evidence="5 7" id="KW-1133">Transmembrane helix</keyword>
<feature type="transmembrane region" description="Helical" evidence="7">
    <location>
        <begin position="96"/>
        <end position="114"/>
    </location>
</feature>
<keyword evidence="10" id="KW-1185">Reference proteome</keyword>
<dbReference type="Pfam" id="PF07690">
    <property type="entry name" value="MFS_1"/>
    <property type="match status" value="1"/>
</dbReference>
<feature type="transmembrane region" description="Helical" evidence="7">
    <location>
        <begin position="344"/>
        <end position="362"/>
    </location>
</feature>
<feature type="transmembrane region" description="Helical" evidence="7">
    <location>
        <begin position="12"/>
        <end position="32"/>
    </location>
</feature>
<evidence type="ECO:0000313" key="10">
    <source>
        <dbReference type="Proteomes" id="UP001596410"/>
    </source>
</evidence>
<evidence type="ECO:0000259" key="8">
    <source>
        <dbReference type="PROSITE" id="PS50850"/>
    </source>
</evidence>
<dbReference type="SUPFAM" id="SSF103473">
    <property type="entry name" value="MFS general substrate transporter"/>
    <property type="match status" value="1"/>
</dbReference>
<feature type="transmembrane region" description="Helical" evidence="7">
    <location>
        <begin position="368"/>
        <end position="387"/>
    </location>
</feature>
<dbReference type="Gene3D" id="1.20.1250.20">
    <property type="entry name" value="MFS general substrate transporter like domains"/>
    <property type="match status" value="1"/>
</dbReference>
<feature type="transmembrane region" description="Helical" evidence="7">
    <location>
        <begin position="134"/>
        <end position="156"/>
    </location>
</feature>
<dbReference type="RefSeq" id="WP_204709262.1">
    <property type="nucleotide sequence ID" value="NZ_JBHSZV010000034.1"/>
</dbReference>
<keyword evidence="4 7" id="KW-0812">Transmembrane</keyword>
<dbReference type="PANTHER" id="PTHR23513:SF6">
    <property type="entry name" value="MAJOR FACILITATOR SUPERFAMILY ASSOCIATED DOMAIN-CONTAINING PROTEIN"/>
    <property type="match status" value="1"/>
</dbReference>
<evidence type="ECO:0000256" key="7">
    <source>
        <dbReference type="SAM" id="Phobius"/>
    </source>
</evidence>
<accession>A0ABW2EP50</accession>
<feature type="transmembrane region" description="Helical" evidence="7">
    <location>
        <begin position="249"/>
        <end position="274"/>
    </location>
</feature>
<evidence type="ECO:0000256" key="3">
    <source>
        <dbReference type="ARBA" id="ARBA00022475"/>
    </source>
</evidence>
<feature type="transmembrane region" description="Helical" evidence="7">
    <location>
        <begin position="281"/>
        <end position="299"/>
    </location>
</feature>
<evidence type="ECO:0000256" key="2">
    <source>
        <dbReference type="ARBA" id="ARBA00022448"/>
    </source>
</evidence>
<comment type="caution">
    <text evidence="9">The sequence shown here is derived from an EMBL/GenBank/DDBJ whole genome shotgun (WGS) entry which is preliminary data.</text>
</comment>
<dbReference type="InterPro" id="IPR020846">
    <property type="entry name" value="MFS_dom"/>
</dbReference>
<name>A0ABW2EP50_9BACI</name>
<dbReference type="PANTHER" id="PTHR23513">
    <property type="entry name" value="INTEGRAL MEMBRANE EFFLUX PROTEIN-RELATED"/>
    <property type="match status" value="1"/>
</dbReference>
<evidence type="ECO:0000256" key="5">
    <source>
        <dbReference type="ARBA" id="ARBA00022989"/>
    </source>
</evidence>
<dbReference type="InterPro" id="IPR011701">
    <property type="entry name" value="MFS"/>
</dbReference>
<feature type="transmembrane region" description="Helical" evidence="7">
    <location>
        <begin position="305"/>
        <end position="323"/>
    </location>
</feature>
<comment type="subcellular location">
    <subcellularLocation>
        <location evidence="1">Cell membrane</location>
        <topology evidence="1">Multi-pass membrane protein</topology>
    </subcellularLocation>
</comment>
<feature type="domain" description="Major facilitator superfamily (MFS) profile" evidence="8">
    <location>
        <begin position="5"/>
        <end position="391"/>
    </location>
</feature>
<keyword evidence="2" id="KW-0813">Transport</keyword>
<sequence length="403" mass="44616">MNKKNTNKLLSGYFLYECGRAMYFVLITWFLYKWTNDAMYTGFLISFGFLPGLFSNVIFGVLVDRYNRKILANIAGGISVLVLGVLWSFFAFGSINPWWVIITHMVLQTTGSLFRPSLQALVAEVFKEEELPRIFSLSGSATISGSLVGAGLGGVFSSFLSIQLSIFLVMFLYIGAFFAIVALIYEPSITHHQSAKPSFFSELRSGFTYLNSHRMLYGIFVMMMLGQLTFHTTLGFLSVYTSDYLNKPAIMYGALDVTFSIGGITAGILGAWWWKRMKNHLATYSLSAVALGLLLLGITHHVISAFIGVLLIGLGTSFVRALLQSVQQMATSKEYHGRMASFRMLCNQTAVVLSGPLFGFVAESNGANFVFLSLLAPICLGIAWSFFQSKHPLYIKITHSKTA</sequence>
<evidence type="ECO:0000313" key="9">
    <source>
        <dbReference type="EMBL" id="MFC7062859.1"/>
    </source>
</evidence>
<organism evidence="9 10">
    <name type="scientific">Halobacillus seohaensis</name>
    <dbReference type="NCBI Taxonomy" id="447421"/>
    <lineage>
        <taxon>Bacteria</taxon>
        <taxon>Bacillati</taxon>
        <taxon>Bacillota</taxon>
        <taxon>Bacilli</taxon>
        <taxon>Bacillales</taxon>
        <taxon>Bacillaceae</taxon>
        <taxon>Halobacillus</taxon>
    </lineage>
</organism>
<dbReference type="Proteomes" id="UP001596410">
    <property type="component" value="Unassembled WGS sequence"/>
</dbReference>
<gene>
    <name evidence="9" type="ORF">ACFQIC_13530</name>
</gene>
<dbReference type="CDD" id="cd06173">
    <property type="entry name" value="MFS_MefA_like"/>
    <property type="match status" value="1"/>
</dbReference>
<protein>
    <submittedName>
        <fullName evidence="9">MFS transporter</fullName>
    </submittedName>
</protein>
<keyword evidence="6 7" id="KW-0472">Membrane</keyword>
<feature type="transmembrane region" description="Helical" evidence="7">
    <location>
        <begin position="162"/>
        <end position="185"/>
    </location>
</feature>
<feature type="transmembrane region" description="Helical" evidence="7">
    <location>
        <begin position="38"/>
        <end position="63"/>
    </location>
</feature>
<evidence type="ECO:0000256" key="1">
    <source>
        <dbReference type="ARBA" id="ARBA00004651"/>
    </source>
</evidence>
<feature type="transmembrane region" description="Helical" evidence="7">
    <location>
        <begin position="70"/>
        <end position="90"/>
    </location>
</feature>
<feature type="transmembrane region" description="Helical" evidence="7">
    <location>
        <begin position="215"/>
        <end position="237"/>
    </location>
</feature>